<keyword evidence="3" id="KW-1185">Reference proteome</keyword>
<dbReference type="PANTHER" id="PTHR43213:SF4">
    <property type="entry name" value="7-METHYL-GTP PYROPHOSPHATASE"/>
    <property type="match status" value="1"/>
</dbReference>
<proteinExistence type="inferred from homology"/>
<dbReference type="Proteomes" id="UP001470230">
    <property type="component" value="Unassembled WGS sequence"/>
</dbReference>
<evidence type="ECO:0000313" key="2">
    <source>
        <dbReference type="EMBL" id="KAK8870516.1"/>
    </source>
</evidence>
<dbReference type="Gene3D" id="3.90.950.10">
    <property type="match status" value="1"/>
</dbReference>
<gene>
    <name evidence="2" type="ORF">M9Y10_008400</name>
</gene>
<evidence type="ECO:0000256" key="1">
    <source>
        <dbReference type="ARBA" id="ARBA00022801"/>
    </source>
</evidence>
<sequence>MRVILGSSSKWRRALAKEHLGLDVELLPADIDEKKIAHESNPKTPEEHTLVIAKAKLDHLLSMISSDPKRDERPVIIICCDTIVYYNGEILEKPIDHEDCVRMIKLWGKKGCRTEIYTATAVGSVDGPKDHPRIISLSDVERSDVVMTRDLQDNEIENYISKSDCIKSSGAVIVEDLMDINSAVIDGDRTVIEGLPIKGVQKMMDEIKSKINSK</sequence>
<dbReference type="PANTHER" id="PTHR43213">
    <property type="entry name" value="BIFUNCTIONAL DTTP/UTP PYROPHOSPHATASE/METHYLTRANSFERASE PROTEIN-RELATED"/>
    <property type="match status" value="1"/>
</dbReference>
<dbReference type="InterPro" id="IPR003697">
    <property type="entry name" value="Maf-like"/>
</dbReference>
<comment type="caution">
    <text evidence="2">The sequence shown here is derived from an EMBL/GenBank/DDBJ whole genome shotgun (WGS) entry which is preliminary data.</text>
</comment>
<name>A0ABR2IYC8_9EUKA</name>
<protein>
    <recommendedName>
        <fullName evidence="4">Maf-like protein</fullName>
    </recommendedName>
</protein>
<dbReference type="InterPro" id="IPR029001">
    <property type="entry name" value="ITPase-like_fam"/>
</dbReference>
<accession>A0ABR2IYC8</accession>
<dbReference type="Pfam" id="PF02545">
    <property type="entry name" value="Maf"/>
    <property type="match status" value="1"/>
</dbReference>
<dbReference type="PIRSF" id="PIRSF006305">
    <property type="entry name" value="Maf"/>
    <property type="match status" value="1"/>
</dbReference>
<dbReference type="HAMAP" id="MF_00528">
    <property type="entry name" value="Maf"/>
    <property type="match status" value="1"/>
</dbReference>
<dbReference type="EMBL" id="JAPFFF010000014">
    <property type="protein sequence ID" value="KAK8870516.1"/>
    <property type="molecule type" value="Genomic_DNA"/>
</dbReference>
<evidence type="ECO:0000313" key="3">
    <source>
        <dbReference type="Proteomes" id="UP001470230"/>
    </source>
</evidence>
<organism evidence="2 3">
    <name type="scientific">Tritrichomonas musculus</name>
    <dbReference type="NCBI Taxonomy" id="1915356"/>
    <lineage>
        <taxon>Eukaryota</taxon>
        <taxon>Metamonada</taxon>
        <taxon>Parabasalia</taxon>
        <taxon>Tritrichomonadida</taxon>
        <taxon>Tritrichomonadidae</taxon>
        <taxon>Tritrichomonas</taxon>
    </lineage>
</organism>
<keyword evidence="1" id="KW-0378">Hydrolase</keyword>
<evidence type="ECO:0008006" key="4">
    <source>
        <dbReference type="Google" id="ProtNLM"/>
    </source>
</evidence>
<reference evidence="2 3" key="1">
    <citation type="submission" date="2024-04" db="EMBL/GenBank/DDBJ databases">
        <title>Tritrichomonas musculus Genome.</title>
        <authorList>
            <person name="Alves-Ferreira E."/>
            <person name="Grigg M."/>
            <person name="Lorenzi H."/>
            <person name="Galac M."/>
        </authorList>
    </citation>
    <scope>NUCLEOTIDE SEQUENCE [LARGE SCALE GENOMIC DNA]</scope>
    <source>
        <strain evidence="2 3">EAF2021</strain>
    </source>
</reference>
<dbReference type="SUPFAM" id="SSF52972">
    <property type="entry name" value="ITPase-like"/>
    <property type="match status" value="1"/>
</dbReference>